<name>A0AAW1JGR7_POPJA</name>
<sequence>MTISFGFFLASLMFVYGASAVETIAANGSSSFMKMEKENFQGKSQRLITFNTDENSDINLELSFSTSFITIPVKKTMDVAKGALANVNLGAIILSGIIFLLTTFAGPLISHLLSKKKQDDPQSRSKIYCRVLIF</sequence>
<feature type="signal peptide" evidence="2">
    <location>
        <begin position="1"/>
        <end position="20"/>
    </location>
</feature>
<protein>
    <submittedName>
        <fullName evidence="3">Uncharacterized protein</fullName>
    </submittedName>
</protein>
<reference evidence="3 4" key="1">
    <citation type="journal article" date="2024" name="BMC Genomics">
        <title>De novo assembly and annotation of Popillia japonica's genome with initial clues to its potential as an invasive pest.</title>
        <authorList>
            <person name="Cucini C."/>
            <person name="Boschi S."/>
            <person name="Funari R."/>
            <person name="Cardaioli E."/>
            <person name="Iannotti N."/>
            <person name="Marturano G."/>
            <person name="Paoli F."/>
            <person name="Bruttini M."/>
            <person name="Carapelli A."/>
            <person name="Frati F."/>
            <person name="Nardi F."/>
        </authorList>
    </citation>
    <scope>NUCLEOTIDE SEQUENCE [LARGE SCALE GENOMIC DNA]</scope>
    <source>
        <strain evidence="3">DMR45628</strain>
    </source>
</reference>
<keyword evidence="2" id="KW-0732">Signal</keyword>
<gene>
    <name evidence="3" type="ORF">QE152_g29492</name>
</gene>
<keyword evidence="1" id="KW-0472">Membrane</keyword>
<evidence type="ECO:0000313" key="3">
    <source>
        <dbReference type="EMBL" id="KAK9703153.1"/>
    </source>
</evidence>
<evidence type="ECO:0000313" key="4">
    <source>
        <dbReference type="Proteomes" id="UP001458880"/>
    </source>
</evidence>
<proteinExistence type="predicted"/>
<keyword evidence="1" id="KW-0812">Transmembrane</keyword>
<dbReference type="AlphaFoldDB" id="A0AAW1JGR7"/>
<feature type="chain" id="PRO_5043329335" evidence="2">
    <location>
        <begin position="21"/>
        <end position="134"/>
    </location>
</feature>
<evidence type="ECO:0000256" key="2">
    <source>
        <dbReference type="SAM" id="SignalP"/>
    </source>
</evidence>
<evidence type="ECO:0000256" key="1">
    <source>
        <dbReference type="SAM" id="Phobius"/>
    </source>
</evidence>
<organism evidence="3 4">
    <name type="scientific">Popillia japonica</name>
    <name type="common">Japanese beetle</name>
    <dbReference type="NCBI Taxonomy" id="7064"/>
    <lineage>
        <taxon>Eukaryota</taxon>
        <taxon>Metazoa</taxon>
        <taxon>Ecdysozoa</taxon>
        <taxon>Arthropoda</taxon>
        <taxon>Hexapoda</taxon>
        <taxon>Insecta</taxon>
        <taxon>Pterygota</taxon>
        <taxon>Neoptera</taxon>
        <taxon>Endopterygota</taxon>
        <taxon>Coleoptera</taxon>
        <taxon>Polyphaga</taxon>
        <taxon>Scarabaeiformia</taxon>
        <taxon>Scarabaeidae</taxon>
        <taxon>Rutelinae</taxon>
        <taxon>Popillia</taxon>
    </lineage>
</organism>
<comment type="caution">
    <text evidence="3">The sequence shown here is derived from an EMBL/GenBank/DDBJ whole genome shotgun (WGS) entry which is preliminary data.</text>
</comment>
<dbReference type="EMBL" id="JASPKY010000375">
    <property type="protein sequence ID" value="KAK9703153.1"/>
    <property type="molecule type" value="Genomic_DNA"/>
</dbReference>
<keyword evidence="4" id="KW-1185">Reference proteome</keyword>
<keyword evidence="1" id="KW-1133">Transmembrane helix</keyword>
<dbReference type="Proteomes" id="UP001458880">
    <property type="component" value="Unassembled WGS sequence"/>
</dbReference>
<accession>A0AAW1JGR7</accession>
<feature type="transmembrane region" description="Helical" evidence="1">
    <location>
        <begin position="87"/>
        <end position="109"/>
    </location>
</feature>